<organism evidence="1 2">
    <name type="scientific">Aquisphaera giovannonii</name>
    <dbReference type="NCBI Taxonomy" id="406548"/>
    <lineage>
        <taxon>Bacteria</taxon>
        <taxon>Pseudomonadati</taxon>
        <taxon>Planctomycetota</taxon>
        <taxon>Planctomycetia</taxon>
        <taxon>Isosphaerales</taxon>
        <taxon>Isosphaeraceae</taxon>
        <taxon>Aquisphaera</taxon>
    </lineage>
</organism>
<accession>A0A5B9VYN8</accession>
<dbReference type="RefSeq" id="WP_148592664.1">
    <property type="nucleotide sequence ID" value="NZ_CP042997.1"/>
</dbReference>
<dbReference type="AlphaFoldDB" id="A0A5B9VYN8"/>
<dbReference type="PANTHER" id="PTHR35566:SF1">
    <property type="entry name" value="TYPE VI SECRETION SYSTEM BASEPLATE COMPONENT TSSK1"/>
    <property type="match status" value="1"/>
</dbReference>
<evidence type="ECO:0008006" key="3">
    <source>
        <dbReference type="Google" id="ProtNLM"/>
    </source>
</evidence>
<dbReference type="PANTHER" id="PTHR35566">
    <property type="entry name" value="BLR3599 PROTEIN"/>
    <property type="match status" value="1"/>
</dbReference>
<proteinExistence type="predicted"/>
<gene>
    <name evidence="1" type="ORF">OJF2_15470</name>
</gene>
<dbReference type="OrthoDB" id="9775333at2"/>
<evidence type="ECO:0000313" key="2">
    <source>
        <dbReference type="Proteomes" id="UP000324233"/>
    </source>
</evidence>
<dbReference type="Pfam" id="PF05936">
    <property type="entry name" value="T6SS_VasE"/>
    <property type="match status" value="1"/>
</dbReference>
<keyword evidence="2" id="KW-1185">Reference proteome</keyword>
<evidence type="ECO:0000313" key="1">
    <source>
        <dbReference type="EMBL" id="QEH33051.1"/>
    </source>
</evidence>
<dbReference type="InterPro" id="IPR010263">
    <property type="entry name" value="T6SS_TssK"/>
</dbReference>
<dbReference type="NCBIfam" id="TIGR03353">
    <property type="entry name" value="VI_chp_4"/>
    <property type="match status" value="1"/>
</dbReference>
<name>A0A5B9VYN8_9BACT</name>
<sequence length="478" mass="53731">MPAGEIHWHEGMFLRPHHFLAEHRRALGLIQLDGKWDRQHNWGLRSISLNKEALGNHRFSVASLKARLRDGTLVEVPEEGPLSDLDLKPAFAGERKVTVLLGVPMLKSGQPNVAPDRPAEGVRYYTRTQQVDDENVGSNPQPLAIRRLNLRLLLSTEDTSGYDVIPIARVEKSERAEATPQLDAGYIPPLLACDAWHELSVEILQVVYDRIGRKVEKLANQAVSRGLSLESTAPGDVLIFSQLRELNEAYATLTNLAFLEGIHPLPAYLELCRLVGQLSVFSQTRRTPAIPRYDHDDLGGCFHRIKNYLDDLLSIVPEPDYQERPFVGNGLRMQVSLERGWLDQSVHLYFGVRSPLDADACVELMGPRGIDMKVGSSDRIETIYRLGDLGLKFSHVPAPSLPQALPRDKGLIYFEINREQQQNEWQYVERSLTLAIRFNESKIVGNIDGQETISLRLASEMPFRFALFMLGAGAARKP</sequence>
<dbReference type="KEGG" id="agv:OJF2_15470"/>
<reference evidence="1 2" key="1">
    <citation type="submission" date="2019-08" db="EMBL/GenBank/DDBJ databases">
        <title>Deep-cultivation of Planctomycetes and their phenomic and genomic characterization uncovers novel biology.</title>
        <authorList>
            <person name="Wiegand S."/>
            <person name="Jogler M."/>
            <person name="Boedeker C."/>
            <person name="Pinto D."/>
            <person name="Vollmers J."/>
            <person name="Rivas-Marin E."/>
            <person name="Kohn T."/>
            <person name="Peeters S.H."/>
            <person name="Heuer A."/>
            <person name="Rast P."/>
            <person name="Oberbeckmann S."/>
            <person name="Bunk B."/>
            <person name="Jeske O."/>
            <person name="Meyerdierks A."/>
            <person name="Storesund J.E."/>
            <person name="Kallscheuer N."/>
            <person name="Luecker S."/>
            <person name="Lage O.M."/>
            <person name="Pohl T."/>
            <person name="Merkel B.J."/>
            <person name="Hornburger P."/>
            <person name="Mueller R.-W."/>
            <person name="Bruemmer F."/>
            <person name="Labrenz M."/>
            <person name="Spormann A.M."/>
            <person name="Op den Camp H."/>
            <person name="Overmann J."/>
            <person name="Amann R."/>
            <person name="Jetten M.S.M."/>
            <person name="Mascher T."/>
            <person name="Medema M.H."/>
            <person name="Devos D.P."/>
            <person name="Kaster A.-K."/>
            <person name="Ovreas L."/>
            <person name="Rohde M."/>
            <person name="Galperin M.Y."/>
            <person name="Jogler C."/>
        </authorList>
    </citation>
    <scope>NUCLEOTIDE SEQUENCE [LARGE SCALE GENOMIC DNA]</scope>
    <source>
        <strain evidence="1 2">OJF2</strain>
    </source>
</reference>
<protein>
    <recommendedName>
        <fullName evidence="3">Type VI secretion protein, VC_A0114 family</fullName>
    </recommendedName>
</protein>
<dbReference type="EMBL" id="CP042997">
    <property type="protein sequence ID" value="QEH33051.1"/>
    <property type="molecule type" value="Genomic_DNA"/>
</dbReference>
<dbReference type="Proteomes" id="UP000324233">
    <property type="component" value="Chromosome"/>
</dbReference>